<dbReference type="Proteomes" id="UP000697127">
    <property type="component" value="Unassembled WGS sequence"/>
</dbReference>
<evidence type="ECO:0000313" key="3">
    <source>
        <dbReference type="EMBL" id="KAG0686393.1"/>
    </source>
</evidence>
<gene>
    <name evidence="3" type="ORF">C6P40_004232</name>
</gene>
<feature type="non-terminal residue" evidence="3">
    <location>
        <position position="1"/>
    </location>
</feature>
<dbReference type="HAMAP" id="MF_02087">
    <property type="entry name" value="PLP_homeostasis"/>
    <property type="match status" value="1"/>
</dbReference>
<dbReference type="PANTHER" id="PTHR10146:SF14">
    <property type="entry name" value="PYRIDOXAL PHOSPHATE HOMEOSTASIS PROTEIN"/>
    <property type="match status" value="1"/>
</dbReference>
<dbReference type="FunFam" id="3.20.20.10:FF:000007">
    <property type="entry name" value="Pyridoxal phosphate homeostasis protein"/>
    <property type="match status" value="1"/>
</dbReference>
<evidence type="ECO:0000256" key="1">
    <source>
        <dbReference type="ARBA" id="ARBA00022898"/>
    </source>
</evidence>
<dbReference type="AlphaFoldDB" id="A0A9P6WIH9"/>
<dbReference type="Gene3D" id="2.60.40.1230">
    <property type="match status" value="1"/>
</dbReference>
<dbReference type="Pfam" id="PF01168">
    <property type="entry name" value="Ala_racemase_N"/>
    <property type="match status" value="1"/>
</dbReference>
<dbReference type="PROSITE" id="PS01211">
    <property type="entry name" value="UPF0001"/>
    <property type="match status" value="1"/>
</dbReference>
<reference evidence="3" key="1">
    <citation type="submission" date="2020-11" db="EMBL/GenBank/DDBJ databases">
        <title>Kefir isolates.</title>
        <authorList>
            <person name="Marcisauskas S."/>
            <person name="Kim Y."/>
            <person name="Blasche S."/>
        </authorList>
    </citation>
    <scope>NUCLEOTIDE SEQUENCE</scope>
    <source>
        <strain evidence="3">Olga-1</strain>
    </source>
</reference>
<organism evidence="3 4">
    <name type="scientific">Pichia californica</name>
    <dbReference type="NCBI Taxonomy" id="460514"/>
    <lineage>
        <taxon>Eukaryota</taxon>
        <taxon>Fungi</taxon>
        <taxon>Dikarya</taxon>
        <taxon>Ascomycota</taxon>
        <taxon>Saccharomycotina</taxon>
        <taxon>Pichiomycetes</taxon>
        <taxon>Pichiales</taxon>
        <taxon>Pichiaceae</taxon>
        <taxon>Pichia</taxon>
    </lineage>
</organism>
<sequence>SFIKIFELIKYLTKENLNFKKKIIEFIINGLRIGCCENFIKLSSLIFKLNCDDGKNWNIGNFEIQLSLIIDKYENSLLLTKLLILDTMNSYYKILNDEKIKNMIKLAFKQEIKCNNIEIKQRSFEYYNLINLNIEIDNEITIKNILKLPNLLINNKIQLSKNWEDGYIRLLRFDQGIFFNNEKIKILFRIKRFKGYSVIEFNYKLMNDEDIKGFKFNLINNKNEFYDIKIIEYNDKDKNGNLIIKYSLKEMYSINDEPIIQIYIPSINEYINLKLSLALKSLYINDVNGNNNSNNKMSIQTFQSRWNQIGKFMFSTGCYKNEISNPVNIDNEGLSHTVELITSIRRGFSASLKLYKQYIPNMSLEYTVERGEELVFNANKIKEEVLKLSNNKCKLICVSKLHPASDIKALYDVGYREFGENYVQELIEKAKILPNDIKWHFIGGLQSNKCKDLTKNISNLYIIETIDSIKKAKKLNDSRKQIIDDNNSNNKIKVLIQVNTSGEIQKSGCQPGDELNELVKYIINECEFVEFDGLMTIGSYLISHSEGDNKEFSLLYKLRDELVEEFQLNRDDLQLSMGMSGDYKQAIKQGSTSVRVGSSIFGSRPPNNGH</sequence>
<name>A0A9P6WIH9_9ASCO</name>
<keyword evidence="4" id="KW-1185">Reference proteome</keyword>
<dbReference type="NCBIfam" id="TIGR00044">
    <property type="entry name" value="YggS family pyridoxal phosphate-dependent enzyme"/>
    <property type="match status" value="1"/>
</dbReference>
<dbReference type="InterPro" id="IPR011078">
    <property type="entry name" value="PyrdxlP_homeostasis"/>
</dbReference>
<evidence type="ECO:0000259" key="2">
    <source>
        <dbReference type="Pfam" id="PF01168"/>
    </source>
</evidence>
<protein>
    <recommendedName>
        <fullName evidence="2">Alanine racemase N-terminal domain-containing protein</fullName>
    </recommendedName>
</protein>
<dbReference type="Gene3D" id="3.20.20.10">
    <property type="entry name" value="Alanine racemase"/>
    <property type="match status" value="1"/>
</dbReference>
<keyword evidence="1" id="KW-0663">Pyridoxal phosphate</keyword>
<dbReference type="GO" id="GO:0030170">
    <property type="term" value="F:pyridoxal phosphate binding"/>
    <property type="evidence" value="ECO:0007669"/>
    <property type="project" value="InterPro"/>
</dbReference>
<dbReference type="SUPFAM" id="SSF51419">
    <property type="entry name" value="PLP-binding barrel"/>
    <property type="match status" value="1"/>
</dbReference>
<accession>A0A9P6WIH9</accession>
<comment type="caution">
    <text evidence="3">The sequence shown here is derived from an EMBL/GenBank/DDBJ whole genome shotgun (WGS) entry which is preliminary data.</text>
</comment>
<feature type="domain" description="Alanine racemase N-terminal" evidence="2">
    <location>
        <begin position="388"/>
        <end position="605"/>
    </location>
</feature>
<evidence type="ECO:0000313" key="4">
    <source>
        <dbReference type="Proteomes" id="UP000697127"/>
    </source>
</evidence>
<dbReference type="CDD" id="cd06822">
    <property type="entry name" value="PLPDE_III_YBL036c_euk"/>
    <property type="match status" value="1"/>
</dbReference>
<proteinExistence type="inferred from homology"/>
<dbReference type="InterPro" id="IPR029066">
    <property type="entry name" value="PLP-binding_barrel"/>
</dbReference>
<dbReference type="EMBL" id="PUHW01000543">
    <property type="protein sequence ID" value="KAG0686393.1"/>
    <property type="molecule type" value="Genomic_DNA"/>
</dbReference>
<dbReference type="InterPro" id="IPR001608">
    <property type="entry name" value="Ala_racemase_N"/>
</dbReference>
<dbReference type="PANTHER" id="PTHR10146">
    <property type="entry name" value="PROLINE SYNTHETASE CO-TRANSCRIBED BACTERIAL HOMOLOG PROTEIN"/>
    <property type="match status" value="1"/>
</dbReference>